<dbReference type="Proteomes" id="UP000516957">
    <property type="component" value="Unassembled WGS sequence"/>
</dbReference>
<reference evidence="1 2" key="1">
    <citation type="submission" date="2020-07" db="EMBL/GenBank/DDBJ databases">
        <title>Sequencing the genomes of 1000 actinobacteria strains.</title>
        <authorList>
            <person name="Klenk H.-P."/>
        </authorList>
    </citation>
    <scope>NUCLEOTIDE SEQUENCE [LARGE SCALE GENOMIC DNA]</scope>
    <source>
        <strain evidence="1 2">DSM 18965</strain>
    </source>
</reference>
<organism evidence="1 2">
    <name type="scientific">Nocardioides marinisabuli</name>
    <dbReference type="NCBI Taxonomy" id="419476"/>
    <lineage>
        <taxon>Bacteria</taxon>
        <taxon>Bacillati</taxon>
        <taxon>Actinomycetota</taxon>
        <taxon>Actinomycetes</taxon>
        <taxon>Propionibacteriales</taxon>
        <taxon>Nocardioidaceae</taxon>
        <taxon>Nocardioides</taxon>
    </lineage>
</organism>
<name>A0A7Y9JSB6_9ACTN</name>
<dbReference type="InterPro" id="IPR025101">
    <property type="entry name" value="DUF4012"/>
</dbReference>
<evidence type="ECO:0008006" key="3">
    <source>
        <dbReference type="Google" id="ProtNLM"/>
    </source>
</evidence>
<sequence length="563" mass="59738">MAVVAWAGWVGYQALKVQRSLTAAAEAASQVLAAAQAGDDRQLEAKLDELGSASSDAAARTDTWSWSLATVLPFVGDDAEGVQVASSVLADLTDGASRRVVDVLDDLDTLVPDEGRVDVEAVEALQDPISSTAADLAEGRDRLSAVDSTGFVGLFRDKYDELLSETTRAANGLAAADAAASVLPTMLGAEGPQRYLLVFQNNAEIRATGGLPGSAALVTAQDGAIDLVRQVPGNSFGRRDGSVLPLTPGELSLYGSELGTYFLDANFTPDFSRAAQLWQARWQERYPGRIDGVIGLDTVALGYLMDGMSPVTVDGVRLTSENVVDELLHQVYLRYERPADQDAFFQQVAAQVFDRVSAGEVDPRKLLAALGRAGNEGRAQLAVSDDAVADRLEGTRVLGPGSVEGADSDVMVTFNDTTAAKLSYFFRSDVRTRSVYCMDDQQAYEIDMRLESLAPRDAGQLPPYVAGTGPQQPGDQVVTIRVFTPVNGSLGDLRINGASVDAEEQLFEGREVLTTYVGLRPGEITDLSLRMLSGNGQGGATRVFRTPGLDAGAWDEVPSACGS</sequence>
<comment type="caution">
    <text evidence="1">The sequence shown here is derived from an EMBL/GenBank/DDBJ whole genome shotgun (WGS) entry which is preliminary data.</text>
</comment>
<evidence type="ECO:0000313" key="1">
    <source>
        <dbReference type="EMBL" id="NYD57564.1"/>
    </source>
</evidence>
<gene>
    <name evidence="1" type="ORF">BKA08_001802</name>
</gene>
<dbReference type="RefSeq" id="WP_179615311.1">
    <property type="nucleotide sequence ID" value="NZ_CP059163.1"/>
</dbReference>
<keyword evidence="2" id="KW-1185">Reference proteome</keyword>
<dbReference type="EMBL" id="JACCBE010000001">
    <property type="protein sequence ID" value="NYD57564.1"/>
    <property type="molecule type" value="Genomic_DNA"/>
</dbReference>
<accession>A0A7Y9JSB6</accession>
<evidence type="ECO:0000313" key="2">
    <source>
        <dbReference type="Proteomes" id="UP000516957"/>
    </source>
</evidence>
<proteinExistence type="predicted"/>
<dbReference type="Pfam" id="PF13196">
    <property type="entry name" value="DUF4012"/>
    <property type="match status" value="1"/>
</dbReference>
<protein>
    <recommendedName>
        <fullName evidence="3">DUF4012 domain-containing protein</fullName>
    </recommendedName>
</protein>
<dbReference type="AlphaFoldDB" id="A0A7Y9JSB6"/>